<dbReference type="SUPFAM" id="SSF53254">
    <property type="entry name" value="Phosphoglycerate mutase-like"/>
    <property type="match status" value="1"/>
</dbReference>
<dbReference type="Proteomes" id="UP000002012">
    <property type="component" value="Chromosome"/>
</dbReference>
<evidence type="ECO:0000313" key="2">
    <source>
        <dbReference type="Proteomes" id="UP000002012"/>
    </source>
</evidence>
<keyword evidence="2" id="KW-1185">Reference proteome</keyword>
<accession>D4H743</accession>
<dbReference type="HOGENOM" id="CLU_084603_3_3_0"/>
<organism evidence="1 2">
    <name type="scientific">Denitrovibrio acetiphilus (strain DSM 12809 / NBRC 114555 / N2460)</name>
    <dbReference type="NCBI Taxonomy" id="522772"/>
    <lineage>
        <taxon>Bacteria</taxon>
        <taxon>Pseudomonadati</taxon>
        <taxon>Deferribacterota</taxon>
        <taxon>Deferribacteres</taxon>
        <taxon>Deferribacterales</taxon>
        <taxon>Geovibrionaceae</taxon>
        <taxon>Denitrovibrio</taxon>
    </lineage>
</organism>
<dbReference type="KEGG" id="dap:Dacet_2997"/>
<dbReference type="InParanoid" id="D4H743"/>
<dbReference type="OrthoDB" id="9810154at2"/>
<dbReference type="InterPro" id="IPR013078">
    <property type="entry name" value="His_Pase_superF_clade-1"/>
</dbReference>
<dbReference type="STRING" id="522772.Dacet_2997"/>
<gene>
    <name evidence="1" type="ordered locus">Dacet_2997</name>
</gene>
<dbReference type="RefSeq" id="WP_013012232.1">
    <property type="nucleotide sequence ID" value="NC_013943.1"/>
</dbReference>
<sequence>MLYLIRHGHAEDRSVWHDSDLKRPLVNRGVTRARKAFSRFIKLYPSPDIIFCSEALRALQTAEILHKLCGAEIVVTRELNPGASPMDYQKILDDLADDICTAVVGHEPDMSEFMSHYLTGGNLNIVFKKGSIAHIEDKQLINLIQQKVLI</sequence>
<dbReference type="Pfam" id="PF00300">
    <property type="entry name" value="His_Phos_1"/>
    <property type="match status" value="1"/>
</dbReference>
<dbReference type="AlphaFoldDB" id="D4H743"/>
<reference evidence="1 2" key="1">
    <citation type="journal article" date="2010" name="Stand. Genomic Sci.">
        <title>Complete genome sequence of Denitrovibrio acetiphilus type strain (N2460).</title>
        <authorList>
            <person name="Kiss H."/>
            <person name="Lang E."/>
            <person name="Lapidus A."/>
            <person name="Copeland A."/>
            <person name="Nolan M."/>
            <person name="Glavina Del Rio T."/>
            <person name="Chen F."/>
            <person name="Lucas S."/>
            <person name="Tice H."/>
            <person name="Cheng J.F."/>
            <person name="Han C."/>
            <person name="Goodwin L."/>
            <person name="Pitluck S."/>
            <person name="Liolios K."/>
            <person name="Pati A."/>
            <person name="Ivanova N."/>
            <person name="Mavromatis K."/>
            <person name="Chen A."/>
            <person name="Palaniappan K."/>
            <person name="Land M."/>
            <person name="Hauser L."/>
            <person name="Chang Y.J."/>
            <person name="Jeffries C.D."/>
            <person name="Detter J.C."/>
            <person name="Brettin T."/>
            <person name="Spring S."/>
            <person name="Rohde M."/>
            <person name="Goker M."/>
            <person name="Woyke T."/>
            <person name="Bristow J."/>
            <person name="Eisen J.A."/>
            <person name="Markowitz V."/>
            <person name="Hugenholtz P."/>
            <person name="Kyrpides N.C."/>
            <person name="Klenk H.P."/>
        </authorList>
    </citation>
    <scope>NUCLEOTIDE SEQUENCE [LARGE SCALE GENOMIC DNA]</scope>
    <source>
        <strain evidence="2">DSM 12809 / NBRC 114555 / N2460</strain>
    </source>
</reference>
<dbReference type="Gene3D" id="3.40.50.1240">
    <property type="entry name" value="Phosphoglycerate mutase-like"/>
    <property type="match status" value="1"/>
</dbReference>
<dbReference type="PaxDb" id="522772-Dacet_2997"/>
<evidence type="ECO:0000313" key="1">
    <source>
        <dbReference type="EMBL" id="ADD69747.1"/>
    </source>
</evidence>
<proteinExistence type="predicted"/>
<name>D4H743_DENA2</name>
<dbReference type="EMBL" id="CP001968">
    <property type="protein sequence ID" value="ADD69747.1"/>
    <property type="molecule type" value="Genomic_DNA"/>
</dbReference>
<dbReference type="eggNOG" id="COG2062">
    <property type="taxonomic scope" value="Bacteria"/>
</dbReference>
<dbReference type="CDD" id="cd07067">
    <property type="entry name" value="HP_PGM_like"/>
    <property type="match status" value="1"/>
</dbReference>
<dbReference type="InterPro" id="IPR029033">
    <property type="entry name" value="His_PPase_superfam"/>
</dbReference>
<protein>
    <submittedName>
        <fullName evidence="1">Putative phosphohistidine phosphatase, SixA</fullName>
    </submittedName>
</protein>